<reference evidence="16" key="1">
    <citation type="submission" date="2022-03" db="EMBL/GenBank/DDBJ databases">
        <title>Draft genome sequence of Aduncisulcus paluster, a free-living microaerophilic Fornicata.</title>
        <authorList>
            <person name="Yuyama I."/>
            <person name="Kume K."/>
            <person name="Tamura T."/>
            <person name="Inagaki Y."/>
            <person name="Hashimoto T."/>
        </authorList>
    </citation>
    <scope>NUCLEOTIDE SEQUENCE</scope>
    <source>
        <strain evidence="16">NY0171</strain>
    </source>
</reference>
<evidence type="ECO:0000256" key="11">
    <source>
        <dbReference type="ARBA" id="ARBA00022842"/>
    </source>
</evidence>
<comment type="cofactor">
    <cofactor evidence="1">
        <name>Mg(2+)</name>
        <dbReference type="ChEBI" id="CHEBI:18420"/>
    </cofactor>
</comment>
<dbReference type="Pfam" id="PF01326">
    <property type="entry name" value="PPDK_N"/>
    <property type="match status" value="1"/>
</dbReference>
<evidence type="ECO:0000256" key="3">
    <source>
        <dbReference type="ARBA" id="ARBA00004742"/>
    </source>
</evidence>
<dbReference type="InterPro" id="IPR002192">
    <property type="entry name" value="PPDK_AMP/ATP-bd"/>
</dbReference>
<evidence type="ECO:0000256" key="14">
    <source>
        <dbReference type="SAM" id="MobiDB-lite"/>
    </source>
</evidence>
<sequence length="168" mass="18178">MKTHGEGNRFAVRSSSPEEDLSGASFAGGYETVLGVTKDTVLDAVKEAFVSCLDERVFFYKHQNGFDTSNVRIAVIIQRQINSSSSGVGFSLNPINNCFDEAVINANTGLGESVVSGMVTPDEYVVNKPNLKILDKRLGTKDQAIILDPVEGTKVVEGLKSEYALKDE</sequence>
<keyword evidence="7" id="KW-0479">Metal-binding</keyword>
<accession>A0ABQ5KH12</accession>
<evidence type="ECO:0000256" key="9">
    <source>
        <dbReference type="ARBA" id="ARBA00022777"/>
    </source>
</evidence>
<evidence type="ECO:0000256" key="7">
    <source>
        <dbReference type="ARBA" id="ARBA00022723"/>
    </source>
</evidence>
<comment type="catalytic activity">
    <reaction evidence="13">
        <text>pyruvate + ATP + H2O = phosphoenolpyruvate + AMP + phosphate + 2 H(+)</text>
        <dbReference type="Rhea" id="RHEA:11364"/>
        <dbReference type="ChEBI" id="CHEBI:15361"/>
        <dbReference type="ChEBI" id="CHEBI:15377"/>
        <dbReference type="ChEBI" id="CHEBI:15378"/>
        <dbReference type="ChEBI" id="CHEBI:30616"/>
        <dbReference type="ChEBI" id="CHEBI:43474"/>
        <dbReference type="ChEBI" id="CHEBI:58702"/>
        <dbReference type="ChEBI" id="CHEBI:456215"/>
        <dbReference type="EC" id="2.7.9.2"/>
    </reaction>
</comment>
<protein>
    <recommendedName>
        <fullName evidence="5">pyruvate, water dikinase</fullName>
        <ecNumber evidence="5">2.7.9.2</ecNumber>
    </recommendedName>
    <alternativeName>
        <fullName evidence="12">Pyruvate, water dikinase</fullName>
    </alternativeName>
</protein>
<comment type="caution">
    <text evidence="16">The sequence shown here is derived from an EMBL/GenBank/DDBJ whole genome shotgun (WGS) entry which is preliminary data.</text>
</comment>
<comment type="similarity">
    <text evidence="4">Belongs to the PEP-utilizing enzyme family.</text>
</comment>
<feature type="non-terminal residue" evidence="16">
    <location>
        <position position="168"/>
    </location>
</feature>
<feature type="region of interest" description="Disordered" evidence="14">
    <location>
        <begin position="1"/>
        <end position="23"/>
    </location>
</feature>
<proteinExistence type="inferred from homology"/>
<dbReference type="PANTHER" id="PTHR43030">
    <property type="entry name" value="PHOSPHOENOLPYRUVATE SYNTHASE"/>
    <property type="match status" value="1"/>
</dbReference>
<keyword evidence="6" id="KW-0808">Transferase</keyword>
<dbReference type="Gene3D" id="3.30.1490.20">
    <property type="entry name" value="ATP-grasp fold, A domain"/>
    <property type="match status" value="1"/>
</dbReference>
<evidence type="ECO:0000256" key="13">
    <source>
        <dbReference type="ARBA" id="ARBA00047700"/>
    </source>
</evidence>
<comment type="pathway">
    <text evidence="3">Carbohydrate biosynthesis; gluconeogenesis.</text>
</comment>
<evidence type="ECO:0000256" key="5">
    <source>
        <dbReference type="ARBA" id="ARBA00011996"/>
    </source>
</evidence>
<organism evidence="16 17">
    <name type="scientific">Aduncisulcus paluster</name>
    <dbReference type="NCBI Taxonomy" id="2918883"/>
    <lineage>
        <taxon>Eukaryota</taxon>
        <taxon>Metamonada</taxon>
        <taxon>Carpediemonas-like organisms</taxon>
        <taxon>Aduncisulcus</taxon>
    </lineage>
</organism>
<evidence type="ECO:0000313" key="16">
    <source>
        <dbReference type="EMBL" id="GKT31818.1"/>
    </source>
</evidence>
<dbReference type="EMBL" id="BQXS01002264">
    <property type="protein sequence ID" value="GKT31818.1"/>
    <property type="molecule type" value="Genomic_DNA"/>
</dbReference>
<name>A0ABQ5KH12_9EUKA</name>
<evidence type="ECO:0000256" key="4">
    <source>
        <dbReference type="ARBA" id="ARBA00007837"/>
    </source>
</evidence>
<evidence type="ECO:0000256" key="1">
    <source>
        <dbReference type="ARBA" id="ARBA00001946"/>
    </source>
</evidence>
<comment type="function">
    <text evidence="2">Catalyzes the phosphorylation of pyruvate to phosphoenolpyruvate.</text>
</comment>
<dbReference type="InterPro" id="IPR013815">
    <property type="entry name" value="ATP_grasp_subdomain_1"/>
</dbReference>
<evidence type="ECO:0000313" key="17">
    <source>
        <dbReference type="Proteomes" id="UP001057375"/>
    </source>
</evidence>
<keyword evidence="8" id="KW-0547">Nucleotide-binding</keyword>
<dbReference type="Gene3D" id="3.30.470.20">
    <property type="entry name" value="ATP-grasp fold, B domain"/>
    <property type="match status" value="1"/>
</dbReference>
<dbReference type="Proteomes" id="UP001057375">
    <property type="component" value="Unassembled WGS sequence"/>
</dbReference>
<dbReference type="PANTHER" id="PTHR43030:SF1">
    <property type="entry name" value="PHOSPHOENOLPYRUVATE SYNTHASE"/>
    <property type="match status" value="1"/>
</dbReference>
<keyword evidence="10" id="KW-0067">ATP-binding</keyword>
<dbReference type="SUPFAM" id="SSF56059">
    <property type="entry name" value="Glutathione synthetase ATP-binding domain-like"/>
    <property type="match status" value="1"/>
</dbReference>
<keyword evidence="9" id="KW-0418">Kinase</keyword>
<keyword evidence="11" id="KW-0460">Magnesium</keyword>
<evidence type="ECO:0000259" key="15">
    <source>
        <dbReference type="Pfam" id="PF01326"/>
    </source>
</evidence>
<evidence type="ECO:0000256" key="12">
    <source>
        <dbReference type="ARBA" id="ARBA00033470"/>
    </source>
</evidence>
<keyword evidence="17" id="KW-1185">Reference proteome</keyword>
<gene>
    <name evidence="16" type="ORF">ADUPG1_002110</name>
</gene>
<evidence type="ECO:0000256" key="2">
    <source>
        <dbReference type="ARBA" id="ARBA00002988"/>
    </source>
</evidence>
<dbReference type="InterPro" id="IPR006319">
    <property type="entry name" value="PEP_synth"/>
</dbReference>
<evidence type="ECO:0000256" key="8">
    <source>
        <dbReference type="ARBA" id="ARBA00022741"/>
    </source>
</evidence>
<feature type="domain" description="Pyruvate phosphate dikinase AMP/ATP-binding" evidence="15">
    <location>
        <begin position="4"/>
        <end position="167"/>
    </location>
</feature>
<evidence type="ECO:0000256" key="6">
    <source>
        <dbReference type="ARBA" id="ARBA00022679"/>
    </source>
</evidence>
<dbReference type="EC" id="2.7.9.2" evidence="5"/>
<evidence type="ECO:0000256" key="10">
    <source>
        <dbReference type="ARBA" id="ARBA00022840"/>
    </source>
</evidence>